<proteinExistence type="predicted"/>
<gene>
    <name evidence="2" type="ORF">HDU87_006465</name>
</gene>
<reference evidence="2" key="1">
    <citation type="submission" date="2020-05" db="EMBL/GenBank/DDBJ databases">
        <title>Phylogenomic resolution of chytrid fungi.</title>
        <authorList>
            <person name="Stajich J.E."/>
            <person name="Amses K."/>
            <person name="Simmons R."/>
            <person name="Seto K."/>
            <person name="Myers J."/>
            <person name="Bonds A."/>
            <person name="Quandt C.A."/>
            <person name="Barry K."/>
            <person name="Liu P."/>
            <person name="Grigoriev I."/>
            <person name="Longcore J.E."/>
            <person name="James T.Y."/>
        </authorList>
    </citation>
    <scope>NUCLEOTIDE SEQUENCE</scope>
    <source>
        <strain evidence="2">JEL0379</strain>
    </source>
</reference>
<dbReference type="EMBL" id="JADGJQ010000056">
    <property type="protein sequence ID" value="KAJ3175068.1"/>
    <property type="molecule type" value="Genomic_DNA"/>
</dbReference>
<dbReference type="Proteomes" id="UP001212152">
    <property type="component" value="Unassembled WGS sequence"/>
</dbReference>
<evidence type="ECO:0000313" key="2">
    <source>
        <dbReference type="EMBL" id="KAJ3175068.1"/>
    </source>
</evidence>
<feature type="compositionally biased region" description="Basic and acidic residues" evidence="1">
    <location>
        <begin position="39"/>
        <end position="50"/>
    </location>
</feature>
<keyword evidence="3" id="KW-1185">Reference proteome</keyword>
<feature type="compositionally biased region" description="Low complexity" evidence="1">
    <location>
        <begin position="130"/>
        <end position="150"/>
    </location>
</feature>
<accession>A0AAD5XND4</accession>
<evidence type="ECO:0000256" key="1">
    <source>
        <dbReference type="SAM" id="MobiDB-lite"/>
    </source>
</evidence>
<sequence>MPHPTSASDNKRVLPADRPLTDGWGSDLISTWEGMYEQTESRDEVPDPFRKRDKIPRGSIDVRPRVSQRSKPASPGPSQAQKRAEWDWENTPLPTVLKSNNPPPSPSSSTTSGRKSIFTRKSSRRENPNGSSSSGSPTPSGATTPITRSPAPSPNPRASRRNEKERAFVAQALANLDVSRSTASLPTPKATPRRPRRERSITDPATRALAASSDFIFMDTSSDVGTVVYVANPTRKTVKRLPTTQLDGERTISKTELAASRSNAQGIDQRVRFNALDPIRPGSFLPRIDVSDPLLARIPDANALYPPAEALDKVASVKRKKGKAAGCRCTIM</sequence>
<evidence type="ECO:0000313" key="3">
    <source>
        <dbReference type="Proteomes" id="UP001212152"/>
    </source>
</evidence>
<dbReference type="AlphaFoldDB" id="A0AAD5XND4"/>
<feature type="region of interest" description="Disordered" evidence="1">
    <location>
        <begin position="1"/>
        <end position="206"/>
    </location>
</feature>
<feature type="compositionally biased region" description="Polar residues" evidence="1">
    <location>
        <begin position="67"/>
        <end position="81"/>
    </location>
</feature>
<protein>
    <submittedName>
        <fullName evidence="2">Uncharacterized protein</fullName>
    </submittedName>
</protein>
<comment type="caution">
    <text evidence="2">The sequence shown here is derived from an EMBL/GenBank/DDBJ whole genome shotgun (WGS) entry which is preliminary data.</text>
</comment>
<name>A0AAD5XND4_9FUNG</name>
<organism evidence="2 3">
    <name type="scientific">Geranomyces variabilis</name>
    <dbReference type="NCBI Taxonomy" id="109894"/>
    <lineage>
        <taxon>Eukaryota</taxon>
        <taxon>Fungi</taxon>
        <taxon>Fungi incertae sedis</taxon>
        <taxon>Chytridiomycota</taxon>
        <taxon>Chytridiomycota incertae sedis</taxon>
        <taxon>Chytridiomycetes</taxon>
        <taxon>Spizellomycetales</taxon>
        <taxon>Powellomycetaceae</taxon>
        <taxon>Geranomyces</taxon>
    </lineage>
</organism>